<dbReference type="GO" id="GO:0043565">
    <property type="term" value="F:sequence-specific DNA binding"/>
    <property type="evidence" value="ECO:0007669"/>
    <property type="project" value="InterPro"/>
</dbReference>
<evidence type="ECO:0000256" key="4">
    <source>
        <dbReference type="ARBA" id="ARBA00023163"/>
    </source>
</evidence>
<dbReference type="PROSITE" id="PS00041">
    <property type="entry name" value="HTH_ARAC_FAMILY_1"/>
    <property type="match status" value="1"/>
</dbReference>
<evidence type="ECO:0000256" key="1">
    <source>
        <dbReference type="ARBA" id="ARBA00023015"/>
    </source>
</evidence>
<dbReference type="OrthoDB" id="9809338at2"/>
<keyword evidence="4" id="KW-0804">Transcription</keyword>
<keyword evidence="3" id="KW-0010">Activator</keyword>
<sequence length="279" mass="31090">MNTAANPVVNTAAQAKGSFWRDPSLPFIETRAVSGSRACYDPHTHATFSIGTVLNGQAQYLNRGRRVSAGAGSVVIINPGDVHACNPRDDSVWAYRMLFIDSAWLAGVQREIGVSLHQDLQMFSQSLSLDSRVFQSLNYLLAGLWQPAERLAKESAMLEFLIRLHQEFDTVKLDLKSNHRLNRAADYIAAHCVEDIALQDICAASQLSRSYLIRAFKQQYGMTPHAFLLNQRVQRAQGLLKKGRAIVDVAADCGFADQAHFQRVFKRHVAATPGQYFKK</sequence>
<gene>
    <name evidence="6" type="ORF">EJN92_05050</name>
</gene>
<dbReference type="KEGG" id="upv:EJN92_05050"/>
<dbReference type="AlphaFoldDB" id="A0A3S9HQN1"/>
<reference evidence="6 7" key="1">
    <citation type="journal article" date="2011" name="Int. J. Syst. Evol. Microbiol.">
        <title>Description of Undibacterium oligocarboniphilum sp. nov., isolated from purified water, and Undibacterium pigrum strain CCUG 49012 as the type strain of Undibacterium parvum sp. nov., and emended descriptions of the genus Undibacterium and the species Undibacterium pigrum.</title>
        <authorList>
            <person name="Eder W."/>
            <person name="Wanner G."/>
            <person name="Ludwig W."/>
            <person name="Busse H.J."/>
            <person name="Ziemke-Kageler F."/>
            <person name="Lang E."/>
        </authorList>
    </citation>
    <scope>NUCLEOTIDE SEQUENCE [LARGE SCALE GENOMIC DNA]</scope>
    <source>
        <strain evidence="6 7">DSM 23061</strain>
    </source>
</reference>
<dbReference type="PROSITE" id="PS01124">
    <property type="entry name" value="HTH_ARAC_FAMILY_2"/>
    <property type="match status" value="1"/>
</dbReference>
<evidence type="ECO:0000256" key="2">
    <source>
        <dbReference type="ARBA" id="ARBA00023125"/>
    </source>
</evidence>
<dbReference type="EMBL" id="CP034464">
    <property type="protein sequence ID" value="AZP14430.1"/>
    <property type="molecule type" value="Genomic_DNA"/>
</dbReference>
<dbReference type="GO" id="GO:0003700">
    <property type="term" value="F:DNA-binding transcription factor activity"/>
    <property type="evidence" value="ECO:0007669"/>
    <property type="project" value="InterPro"/>
</dbReference>
<evidence type="ECO:0000313" key="6">
    <source>
        <dbReference type="EMBL" id="AZP14430.1"/>
    </source>
</evidence>
<proteinExistence type="predicted"/>
<dbReference type="Proteomes" id="UP000275663">
    <property type="component" value="Chromosome"/>
</dbReference>
<name>A0A3S9HQN1_9BURK</name>
<dbReference type="PRINTS" id="PR00032">
    <property type="entry name" value="HTHARAC"/>
</dbReference>
<dbReference type="SMART" id="SM00342">
    <property type="entry name" value="HTH_ARAC"/>
    <property type="match status" value="1"/>
</dbReference>
<dbReference type="InterPro" id="IPR037923">
    <property type="entry name" value="HTH-like"/>
</dbReference>
<dbReference type="PANTHER" id="PTHR46796:SF2">
    <property type="entry name" value="TRANSCRIPTIONAL REGULATORY PROTEIN"/>
    <property type="match status" value="1"/>
</dbReference>
<dbReference type="Gene3D" id="2.60.120.10">
    <property type="entry name" value="Jelly Rolls"/>
    <property type="match status" value="1"/>
</dbReference>
<dbReference type="InterPro" id="IPR018062">
    <property type="entry name" value="HTH_AraC-typ_CS"/>
</dbReference>
<organism evidence="6 7">
    <name type="scientific">Undibacterium parvum</name>
    <dbReference type="NCBI Taxonomy" id="401471"/>
    <lineage>
        <taxon>Bacteria</taxon>
        <taxon>Pseudomonadati</taxon>
        <taxon>Pseudomonadota</taxon>
        <taxon>Betaproteobacteria</taxon>
        <taxon>Burkholderiales</taxon>
        <taxon>Oxalobacteraceae</taxon>
        <taxon>Undibacterium</taxon>
    </lineage>
</organism>
<dbReference type="InterPro" id="IPR050204">
    <property type="entry name" value="AraC_XylS_family_regulators"/>
</dbReference>
<dbReference type="InterPro" id="IPR014710">
    <property type="entry name" value="RmlC-like_jellyroll"/>
</dbReference>
<evidence type="ECO:0000313" key="7">
    <source>
        <dbReference type="Proteomes" id="UP000275663"/>
    </source>
</evidence>
<dbReference type="SUPFAM" id="SSF51215">
    <property type="entry name" value="Regulatory protein AraC"/>
    <property type="match status" value="1"/>
</dbReference>
<accession>A0A3S9HQN1</accession>
<dbReference type="InterPro" id="IPR018060">
    <property type="entry name" value="HTH_AraC"/>
</dbReference>
<dbReference type="Pfam" id="PF02311">
    <property type="entry name" value="AraC_binding"/>
    <property type="match status" value="1"/>
</dbReference>
<dbReference type="PANTHER" id="PTHR46796">
    <property type="entry name" value="HTH-TYPE TRANSCRIPTIONAL ACTIVATOR RHAS-RELATED"/>
    <property type="match status" value="1"/>
</dbReference>
<dbReference type="SUPFAM" id="SSF46689">
    <property type="entry name" value="Homeodomain-like"/>
    <property type="match status" value="2"/>
</dbReference>
<feature type="domain" description="HTH araC/xylS-type" evidence="5">
    <location>
        <begin position="182"/>
        <end position="279"/>
    </location>
</feature>
<keyword evidence="2" id="KW-0238">DNA-binding</keyword>
<protein>
    <submittedName>
        <fullName evidence="6">AraC family transcriptional regulator</fullName>
    </submittedName>
</protein>
<dbReference type="Pfam" id="PF12833">
    <property type="entry name" value="HTH_18"/>
    <property type="match status" value="1"/>
</dbReference>
<dbReference type="InterPro" id="IPR003313">
    <property type="entry name" value="AraC-bd"/>
</dbReference>
<keyword evidence="7" id="KW-1185">Reference proteome</keyword>
<dbReference type="InterPro" id="IPR020449">
    <property type="entry name" value="Tscrpt_reg_AraC-type_HTH"/>
</dbReference>
<dbReference type="InterPro" id="IPR009057">
    <property type="entry name" value="Homeodomain-like_sf"/>
</dbReference>
<evidence type="ECO:0000256" key="3">
    <source>
        <dbReference type="ARBA" id="ARBA00023159"/>
    </source>
</evidence>
<evidence type="ECO:0000259" key="5">
    <source>
        <dbReference type="PROSITE" id="PS01124"/>
    </source>
</evidence>
<dbReference type="Gene3D" id="1.10.10.60">
    <property type="entry name" value="Homeodomain-like"/>
    <property type="match status" value="2"/>
</dbReference>
<keyword evidence="1" id="KW-0805">Transcription regulation</keyword>